<dbReference type="GO" id="GO:0005739">
    <property type="term" value="C:mitochondrion"/>
    <property type="evidence" value="ECO:0007669"/>
    <property type="project" value="InterPro"/>
</dbReference>
<keyword evidence="4" id="KW-1185">Reference proteome</keyword>
<feature type="compositionally biased region" description="Polar residues" evidence="1">
    <location>
        <begin position="162"/>
        <end position="186"/>
    </location>
</feature>
<feature type="region of interest" description="Disordered" evidence="1">
    <location>
        <begin position="35"/>
        <end position="230"/>
    </location>
</feature>
<name>A0A5C3E2S3_9BASI</name>
<proteinExistence type="predicted"/>
<dbReference type="OrthoDB" id="2444174at2759"/>
<dbReference type="InterPro" id="IPR043837">
    <property type="entry name" value="Mtf2-like_C"/>
</dbReference>
<dbReference type="InterPro" id="IPR040009">
    <property type="entry name" value="Mtf2/C5D6.12-like"/>
</dbReference>
<feature type="compositionally biased region" description="Low complexity" evidence="1">
    <location>
        <begin position="71"/>
        <end position="119"/>
    </location>
</feature>
<sequence>MASALSRSVRRWGAAASSCPSTVGTSYAIRRSLSATTRRFDEQKLPSSSASDQPSSSMSTINQDRHSVQDSSTNGSSATSSTSSYQPPSKSSGAWPFDSATTSNTDSASDASTSTSTANPYAGLFDGNDPFPKITVPDLSTASSSSESASEKGSWLSDKLDSLTTSPRVQRNMGRSSGHNPNQTTPDGRRKHPIPRSVLFADSETARQSDDFRPRKPSSNAARKKLDRTPLTQQEANAFMSLLNQALAGTSTPASGASEEEGDHTPFGSYTSLISNPKTQSGSKALLQAFAKRNKLKRFEEARAQRAKRLVREGLAAQIDPLQLEAGIDEAREQIATCENLAELMEWSKREVWGIGSSNASAGTGDLADMLSATTLTPSDPANEAGNKPGPKYGKDTPYYASVLQLLFLAIRDRYRAPHVALSIARITRSLGIESYVLGMTGSLYNEVLKTQWDWLGDLQGVVTTLRQARETGILSAPLKHSPNSPLPPTPPGTGIKQTFATSEDETIRETVDRIANEVRKYVLDQQMASDPDFKRKYLYGLGGSNARDVLGGGGGDVGQGWKLTVGKAKDWSHKWLLANAEEASSLAGQPFRLIQRQWRSSGDADRGGFRSGGARDGGRYAGGGGSADRRSTRPYQGDGGNQSRFGKGPSRYTPSYSARSSQDRSFNTM</sequence>
<dbReference type="EMBL" id="OOIN01000006">
    <property type="protein sequence ID" value="SPO23907.1"/>
    <property type="molecule type" value="Genomic_DNA"/>
</dbReference>
<evidence type="ECO:0000259" key="2">
    <source>
        <dbReference type="Pfam" id="PF19189"/>
    </source>
</evidence>
<dbReference type="PANTHER" id="PTHR39468">
    <property type="entry name" value="CHROMOSOME 7, WHOLE GENOME SHOTGUN SEQUENCE"/>
    <property type="match status" value="1"/>
</dbReference>
<feature type="compositionally biased region" description="Polar residues" evidence="1">
    <location>
        <begin position="653"/>
        <end position="670"/>
    </location>
</feature>
<feature type="domain" description="Mtf2-like C-terminal" evidence="2">
    <location>
        <begin position="329"/>
        <end position="468"/>
    </location>
</feature>
<feature type="region of interest" description="Disordered" evidence="1">
    <location>
        <begin position="598"/>
        <end position="670"/>
    </location>
</feature>
<gene>
    <name evidence="3" type="ORF">UTRI_03560_B</name>
</gene>
<evidence type="ECO:0000313" key="3">
    <source>
        <dbReference type="EMBL" id="SPO23907.1"/>
    </source>
</evidence>
<feature type="compositionally biased region" description="Low complexity" evidence="1">
    <location>
        <begin position="47"/>
        <end position="59"/>
    </location>
</feature>
<evidence type="ECO:0000256" key="1">
    <source>
        <dbReference type="SAM" id="MobiDB-lite"/>
    </source>
</evidence>
<protein>
    <recommendedName>
        <fullName evidence="2">Mtf2-like C-terminal domain-containing protein</fullName>
    </recommendedName>
</protein>
<reference evidence="3 4" key="1">
    <citation type="submission" date="2018-03" db="EMBL/GenBank/DDBJ databases">
        <authorList>
            <person name="Guldener U."/>
        </authorList>
    </citation>
    <scope>NUCLEOTIDE SEQUENCE [LARGE SCALE GENOMIC DNA]</scope>
    <source>
        <strain evidence="3 4">NBRC100155</strain>
    </source>
</reference>
<accession>A0A5C3E2S3</accession>
<organism evidence="3 4">
    <name type="scientific">Ustilago trichophora</name>
    <dbReference type="NCBI Taxonomy" id="86804"/>
    <lineage>
        <taxon>Eukaryota</taxon>
        <taxon>Fungi</taxon>
        <taxon>Dikarya</taxon>
        <taxon>Basidiomycota</taxon>
        <taxon>Ustilaginomycotina</taxon>
        <taxon>Ustilaginomycetes</taxon>
        <taxon>Ustilaginales</taxon>
        <taxon>Ustilaginaceae</taxon>
        <taxon>Ustilago</taxon>
    </lineage>
</organism>
<feature type="region of interest" description="Disordered" evidence="1">
    <location>
        <begin position="1"/>
        <end position="23"/>
    </location>
</feature>
<dbReference type="Pfam" id="PF19189">
    <property type="entry name" value="Mtf2"/>
    <property type="match status" value="1"/>
</dbReference>
<feature type="region of interest" description="Disordered" evidence="1">
    <location>
        <begin position="250"/>
        <end position="276"/>
    </location>
</feature>
<dbReference type="AlphaFoldDB" id="A0A5C3E2S3"/>
<feature type="compositionally biased region" description="Low complexity" evidence="1">
    <location>
        <begin position="139"/>
        <end position="157"/>
    </location>
</feature>
<dbReference type="PANTHER" id="PTHR39468:SF1">
    <property type="entry name" value="MTF2-LIKE C-TERMINAL DOMAIN-CONTAINING PROTEIN"/>
    <property type="match status" value="1"/>
</dbReference>
<feature type="compositionally biased region" description="Basic and acidic residues" evidence="1">
    <location>
        <begin position="204"/>
        <end position="214"/>
    </location>
</feature>
<dbReference type="Proteomes" id="UP000324022">
    <property type="component" value="Unassembled WGS sequence"/>
</dbReference>
<feature type="compositionally biased region" description="Gly residues" evidence="1">
    <location>
        <begin position="610"/>
        <end position="627"/>
    </location>
</feature>
<evidence type="ECO:0000313" key="4">
    <source>
        <dbReference type="Proteomes" id="UP000324022"/>
    </source>
</evidence>